<dbReference type="Gene3D" id="3.30.70.270">
    <property type="match status" value="1"/>
</dbReference>
<dbReference type="SMART" id="SM00267">
    <property type="entry name" value="GGDEF"/>
    <property type="match status" value="1"/>
</dbReference>
<dbReference type="GO" id="GO:0071111">
    <property type="term" value="F:cyclic-guanylate-specific phosphodiesterase activity"/>
    <property type="evidence" value="ECO:0007669"/>
    <property type="project" value="InterPro"/>
</dbReference>
<dbReference type="SMART" id="SM00062">
    <property type="entry name" value="PBPb"/>
    <property type="match status" value="1"/>
</dbReference>
<dbReference type="RefSeq" id="WP_159754426.1">
    <property type="nucleotide sequence ID" value="NZ_WUQX01000001.1"/>
</dbReference>
<dbReference type="SUPFAM" id="SSF55073">
    <property type="entry name" value="Nucleotide cyclase"/>
    <property type="match status" value="1"/>
</dbReference>
<evidence type="ECO:0000259" key="3">
    <source>
        <dbReference type="PROSITE" id="PS50887"/>
    </source>
</evidence>
<dbReference type="InterPro" id="IPR050706">
    <property type="entry name" value="Cyclic-di-GMP_PDE-like"/>
</dbReference>
<keyword evidence="5" id="KW-1185">Reference proteome</keyword>
<dbReference type="PANTHER" id="PTHR33121:SF70">
    <property type="entry name" value="SIGNALING PROTEIN YKOW"/>
    <property type="match status" value="1"/>
</dbReference>
<organism evidence="4 5">
    <name type="scientific">Sporofaciens musculi</name>
    <dbReference type="NCBI Taxonomy" id="2681861"/>
    <lineage>
        <taxon>Bacteria</taxon>
        <taxon>Bacillati</taxon>
        <taxon>Bacillota</taxon>
        <taxon>Clostridia</taxon>
        <taxon>Lachnospirales</taxon>
        <taxon>Lachnospiraceae</taxon>
        <taxon>Sporofaciens</taxon>
    </lineage>
</organism>
<dbReference type="Gene3D" id="3.20.20.450">
    <property type="entry name" value="EAL domain"/>
    <property type="match status" value="1"/>
</dbReference>
<dbReference type="SUPFAM" id="SSF53850">
    <property type="entry name" value="Periplasmic binding protein-like II"/>
    <property type="match status" value="2"/>
</dbReference>
<sequence length="970" mass="110289">MLAVMKNRRLKRGLSFFLCLIIAVCISAGIMPHTVRAEEKRTVKVAFFPMNGYHMMAGKGIYTGMDVEYLEALCNYTNWDIEYVECEDWDAALKLVADHKADLVGSAQYSAERAASYQYADLSSGYTFGIIATNPNSSLAYEDFDAMKEITFGMVRTYVRREEFLGYLSDNGIASPKIREYDSTSDLQNALDEGEVDALVHTFMEIKEGQRLIGRFAPRPFYYITYEGNDDVMRDLNNAIADLKMNEPELETQLMNRFYQSKLDKTVVFTLDEKEYLAEKNTIRVGYLDSYYPFVYEEDGECKGLTKEMLEGIAALTGLTISWQKVENPQEARTALGNDELDVMSYCVHAEGSSHDHQLSRIKDYVQVPLVFVTKEKTELESIETLATVDYLSDKATELIGSTDIKVQTYDTPQDCLDAVKDEKADAVMCDGYLTEYLLSSQMRYYDLAIESVLSDGLGISMTVSGSNPELAGILNKTLLTIDARAISDYMLESNVYSLASVGIFIEDHSVVIILILIMIMLIILLVALHIIRDAKKIQHLMYKDVEIDIGNLNYLIYTGKKNILPERSAQQYAVVYLNISQFQRYKVIYGWNNGQKLLSLIADALSQCIKGKNEVCAKADGDHFVFLMSDENGPIPERVRKIRYFMEERIFEEIGSRIEVQMGIYFIPPNSDDLRSAIDCASQAIDFIQNDNPDNIQIYDDDLEKAIRERHEREKLLDSVDIDENFVTYYQAKVDVNTEEIVGAEALVRFLDPTASGAVRSPWFFIPYYEQTGKVTDIDFFVLRCACKMLRRRLDSGEKVVTISCNFSRIHFVKPDFAIRFEQVLNEYRIPKELIEVEITETLVMEEMQENLAKQTLDDLHAKGVRLSIDDFGAGYSSLGVIEKIPASVIKLDRSFLLNQKDRERQVKIMKSIVELADNLGSQIVCEGVETDADVELMREIGARVAQGYRYAKPVSEMAFEERLSQSVE</sequence>
<dbReference type="PROSITE" id="PS50883">
    <property type="entry name" value="EAL"/>
    <property type="match status" value="1"/>
</dbReference>
<keyword evidence="1" id="KW-0812">Transmembrane</keyword>
<dbReference type="InterPro" id="IPR043128">
    <property type="entry name" value="Rev_trsase/Diguanyl_cyclase"/>
</dbReference>
<accession>A0A7X3MKS4</accession>
<dbReference type="CDD" id="cd01948">
    <property type="entry name" value="EAL"/>
    <property type="match status" value="1"/>
</dbReference>
<evidence type="ECO:0000256" key="1">
    <source>
        <dbReference type="SAM" id="Phobius"/>
    </source>
</evidence>
<gene>
    <name evidence="4" type="ORF">GN277_23280</name>
</gene>
<dbReference type="Pfam" id="PF00497">
    <property type="entry name" value="SBP_bac_3"/>
    <property type="match status" value="2"/>
</dbReference>
<dbReference type="Pfam" id="PF00990">
    <property type="entry name" value="GGDEF"/>
    <property type="match status" value="1"/>
</dbReference>
<dbReference type="InterPro" id="IPR001633">
    <property type="entry name" value="EAL_dom"/>
</dbReference>
<dbReference type="InterPro" id="IPR035919">
    <property type="entry name" value="EAL_sf"/>
</dbReference>
<evidence type="ECO:0000259" key="2">
    <source>
        <dbReference type="PROSITE" id="PS50883"/>
    </source>
</evidence>
<feature type="transmembrane region" description="Helical" evidence="1">
    <location>
        <begin position="511"/>
        <end position="532"/>
    </location>
</feature>
<feature type="domain" description="EAL" evidence="2">
    <location>
        <begin position="710"/>
        <end position="969"/>
    </location>
</feature>
<dbReference type="SMART" id="SM00052">
    <property type="entry name" value="EAL"/>
    <property type="match status" value="1"/>
</dbReference>
<comment type="caution">
    <text evidence="4">The sequence shown here is derived from an EMBL/GenBank/DDBJ whole genome shotgun (WGS) entry which is preliminary data.</text>
</comment>
<dbReference type="InterPro" id="IPR001638">
    <property type="entry name" value="Solute-binding_3/MltF_N"/>
</dbReference>
<dbReference type="PROSITE" id="PS50887">
    <property type="entry name" value="GGDEF"/>
    <property type="match status" value="1"/>
</dbReference>
<protein>
    <submittedName>
        <fullName evidence="4">EAL domain-containing protein</fullName>
    </submittedName>
</protein>
<dbReference type="Proteomes" id="UP000460412">
    <property type="component" value="Unassembled WGS sequence"/>
</dbReference>
<keyword evidence="1" id="KW-0472">Membrane</keyword>
<dbReference type="PANTHER" id="PTHR33121">
    <property type="entry name" value="CYCLIC DI-GMP PHOSPHODIESTERASE PDEF"/>
    <property type="match status" value="1"/>
</dbReference>
<feature type="domain" description="GGDEF" evidence="3">
    <location>
        <begin position="571"/>
        <end position="702"/>
    </location>
</feature>
<keyword evidence="1" id="KW-1133">Transmembrane helix</keyword>
<proteinExistence type="predicted"/>
<dbReference type="Pfam" id="PF00563">
    <property type="entry name" value="EAL"/>
    <property type="match status" value="1"/>
</dbReference>
<evidence type="ECO:0000313" key="5">
    <source>
        <dbReference type="Proteomes" id="UP000460412"/>
    </source>
</evidence>
<name>A0A7X3MKS4_9FIRM</name>
<dbReference type="Gene3D" id="3.40.190.10">
    <property type="entry name" value="Periplasmic binding protein-like II"/>
    <property type="match status" value="4"/>
</dbReference>
<evidence type="ECO:0000313" key="4">
    <source>
        <dbReference type="EMBL" id="MXP78172.1"/>
    </source>
</evidence>
<dbReference type="InterPro" id="IPR029787">
    <property type="entry name" value="Nucleotide_cyclase"/>
</dbReference>
<dbReference type="InterPro" id="IPR000160">
    <property type="entry name" value="GGDEF_dom"/>
</dbReference>
<dbReference type="SUPFAM" id="SSF141868">
    <property type="entry name" value="EAL domain-like"/>
    <property type="match status" value="1"/>
</dbReference>
<dbReference type="AlphaFoldDB" id="A0A7X3MKS4"/>
<dbReference type="EMBL" id="WUQX01000001">
    <property type="protein sequence ID" value="MXP78172.1"/>
    <property type="molecule type" value="Genomic_DNA"/>
</dbReference>
<reference evidence="4 5" key="1">
    <citation type="submission" date="2019-12" db="EMBL/GenBank/DDBJ databases">
        <title>Sporaefaciens musculi gen. nov., sp. nov., a novel bacterium isolated from the caecum of an obese mouse.</title>
        <authorList>
            <person name="Rasmussen T.S."/>
            <person name="Streidl T."/>
            <person name="Hitch T.C.A."/>
            <person name="Wortmann E."/>
            <person name="Deptula P."/>
            <person name="Hansen M."/>
            <person name="Nielsen D.S."/>
            <person name="Clavel T."/>
            <person name="Vogensen F.K."/>
        </authorList>
    </citation>
    <scope>NUCLEOTIDE SEQUENCE [LARGE SCALE GENOMIC DNA]</scope>
    <source>
        <strain evidence="4 5">WCA-9-b2</strain>
    </source>
</reference>